<feature type="transmembrane region" description="Helical" evidence="9">
    <location>
        <begin position="77"/>
        <end position="96"/>
    </location>
</feature>
<dbReference type="SUPFAM" id="SSF161111">
    <property type="entry name" value="Cation efflux protein transmembrane domain-like"/>
    <property type="match status" value="1"/>
</dbReference>
<keyword evidence="7 9" id="KW-0472">Membrane</keyword>
<dbReference type="Gene3D" id="1.20.1510.10">
    <property type="entry name" value="Cation efflux protein transmembrane domain"/>
    <property type="match status" value="1"/>
</dbReference>
<dbReference type="InterPro" id="IPR050681">
    <property type="entry name" value="CDF/SLC30A"/>
</dbReference>
<evidence type="ECO:0000256" key="9">
    <source>
        <dbReference type="SAM" id="Phobius"/>
    </source>
</evidence>
<evidence type="ECO:0000256" key="8">
    <source>
        <dbReference type="SAM" id="MobiDB-lite"/>
    </source>
</evidence>
<feature type="region of interest" description="Disordered" evidence="8">
    <location>
        <begin position="1"/>
        <end position="38"/>
    </location>
</feature>
<dbReference type="InterPro" id="IPR058533">
    <property type="entry name" value="Cation_efflux_TM"/>
</dbReference>
<comment type="similarity">
    <text evidence="2">Belongs to the cation diffusion facilitator (CDF) transporter (TC 2.A.4) family. SLC30A subfamily.</text>
</comment>
<evidence type="ECO:0000256" key="3">
    <source>
        <dbReference type="ARBA" id="ARBA00022448"/>
    </source>
</evidence>
<evidence type="ECO:0000259" key="11">
    <source>
        <dbReference type="Pfam" id="PF16916"/>
    </source>
</evidence>
<dbReference type="Pfam" id="PF16916">
    <property type="entry name" value="ZT_dimer"/>
    <property type="match status" value="1"/>
</dbReference>
<dbReference type="GO" id="GO:0005385">
    <property type="term" value="F:zinc ion transmembrane transporter activity"/>
    <property type="evidence" value="ECO:0007669"/>
    <property type="project" value="TreeGrafter"/>
</dbReference>
<comment type="caution">
    <text evidence="12">The sequence shown here is derived from an EMBL/GenBank/DDBJ whole genome shotgun (WGS) entry which is preliminary data.</text>
</comment>
<evidence type="ECO:0000256" key="2">
    <source>
        <dbReference type="ARBA" id="ARBA00008873"/>
    </source>
</evidence>
<dbReference type="Proteomes" id="UP000320791">
    <property type="component" value="Unassembled WGS sequence"/>
</dbReference>
<feature type="domain" description="Cation efflux protein cytoplasmic" evidence="11">
    <location>
        <begin position="246"/>
        <end position="316"/>
    </location>
</feature>
<dbReference type="GO" id="GO:0005886">
    <property type="term" value="C:plasma membrane"/>
    <property type="evidence" value="ECO:0007669"/>
    <property type="project" value="TreeGrafter"/>
</dbReference>
<gene>
    <name evidence="12" type="ORF">FRX94_01640</name>
</gene>
<feature type="transmembrane region" description="Helical" evidence="9">
    <location>
        <begin position="117"/>
        <end position="137"/>
    </location>
</feature>
<dbReference type="NCBIfam" id="TIGR01297">
    <property type="entry name" value="CDF"/>
    <property type="match status" value="1"/>
</dbReference>
<dbReference type="InterPro" id="IPR002524">
    <property type="entry name" value="Cation_efflux"/>
</dbReference>
<feature type="domain" description="Cation efflux protein transmembrane" evidence="10">
    <location>
        <begin position="48"/>
        <end position="238"/>
    </location>
</feature>
<proteinExistence type="inferred from homology"/>
<dbReference type="EMBL" id="VOHM01000002">
    <property type="protein sequence ID" value="TWT28916.1"/>
    <property type="molecule type" value="Genomic_DNA"/>
</dbReference>
<dbReference type="SUPFAM" id="SSF160240">
    <property type="entry name" value="Cation efflux protein cytoplasmic domain-like"/>
    <property type="match status" value="1"/>
</dbReference>
<feature type="transmembrane region" description="Helical" evidence="9">
    <location>
        <begin position="46"/>
        <end position="71"/>
    </location>
</feature>
<evidence type="ECO:0000256" key="7">
    <source>
        <dbReference type="ARBA" id="ARBA00023136"/>
    </source>
</evidence>
<evidence type="ECO:0000313" key="12">
    <source>
        <dbReference type="EMBL" id="TWT28916.1"/>
    </source>
</evidence>
<sequence>MSTTHHHDHAHDHHNHDDHSHDHHDHDHDHHHGALGHSHAPSSLKALVAVIALTGVVFFAELIAGIVSGSLALLADAAHMFSDSAGLVVALVALLVGQRGASKRATYGYRRAEVLAAALNAGTVGVIAVWIGVEAVLRLGHQEPVETGLMLVVAVIGLVVNGVSALVLVRRSHDNMNLRGAYLHVLMDMLGSVAVIIAGLVIKYTGFTAADTIASVFIALIIVPRAWKLFRAALNVLLEGVPAGVDPNKLVQELEALDGVVDVHDLHVWSVTGEDVLVTCHIVTGVAAEEQCALLDAATETLGKFGVGHSTIQLESEAHQGHEVIHH</sequence>
<keyword evidence="5 9" id="KW-1133">Transmembrane helix</keyword>
<dbReference type="InterPro" id="IPR027470">
    <property type="entry name" value="Cation_efflux_CTD"/>
</dbReference>
<protein>
    <submittedName>
        <fullName evidence="12">Cation transporter</fullName>
    </submittedName>
</protein>
<dbReference type="PANTHER" id="PTHR11562:SF17">
    <property type="entry name" value="RE54080P-RELATED"/>
    <property type="match status" value="1"/>
</dbReference>
<feature type="transmembrane region" description="Helical" evidence="9">
    <location>
        <begin position="208"/>
        <end position="227"/>
    </location>
</feature>
<dbReference type="PANTHER" id="PTHR11562">
    <property type="entry name" value="CATION EFFLUX PROTEIN/ ZINC TRANSPORTER"/>
    <property type="match status" value="1"/>
</dbReference>
<feature type="transmembrane region" description="Helical" evidence="9">
    <location>
        <begin position="149"/>
        <end position="169"/>
    </location>
</feature>
<reference evidence="12 13" key="1">
    <citation type="submission" date="2019-08" db="EMBL/GenBank/DDBJ databases">
        <authorList>
            <person name="Lei W."/>
        </authorList>
    </citation>
    <scope>NUCLEOTIDE SEQUENCE [LARGE SCALE GENOMIC DNA]</scope>
    <source>
        <strain evidence="12 13">CCUG 58627</strain>
    </source>
</reference>
<feature type="transmembrane region" description="Helical" evidence="9">
    <location>
        <begin position="181"/>
        <end position="202"/>
    </location>
</feature>
<evidence type="ECO:0000256" key="6">
    <source>
        <dbReference type="ARBA" id="ARBA00023065"/>
    </source>
</evidence>
<evidence type="ECO:0000259" key="10">
    <source>
        <dbReference type="Pfam" id="PF01545"/>
    </source>
</evidence>
<keyword evidence="4 9" id="KW-0812">Transmembrane</keyword>
<dbReference type="AlphaFoldDB" id="A0A5C5URU9"/>
<dbReference type="Pfam" id="PF01545">
    <property type="entry name" value="Cation_efflux"/>
    <property type="match status" value="1"/>
</dbReference>
<dbReference type="OrthoDB" id="9809646at2"/>
<keyword evidence="6" id="KW-0406">Ion transport</keyword>
<evidence type="ECO:0000256" key="1">
    <source>
        <dbReference type="ARBA" id="ARBA00004141"/>
    </source>
</evidence>
<keyword evidence="13" id="KW-1185">Reference proteome</keyword>
<evidence type="ECO:0000313" key="13">
    <source>
        <dbReference type="Proteomes" id="UP000320791"/>
    </source>
</evidence>
<evidence type="ECO:0000256" key="4">
    <source>
        <dbReference type="ARBA" id="ARBA00022692"/>
    </source>
</evidence>
<evidence type="ECO:0000256" key="5">
    <source>
        <dbReference type="ARBA" id="ARBA00022989"/>
    </source>
</evidence>
<comment type="subcellular location">
    <subcellularLocation>
        <location evidence="1">Membrane</location>
        <topology evidence="1">Multi-pass membrane protein</topology>
    </subcellularLocation>
</comment>
<dbReference type="RefSeq" id="WP_146323371.1">
    <property type="nucleotide sequence ID" value="NZ_BAABLR010000075.1"/>
</dbReference>
<dbReference type="InterPro" id="IPR036837">
    <property type="entry name" value="Cation_efflux_CTD_sf"/>
</dbReference>
<organism evidence="12 13">
    <name type="scientific">Corynebacterium canis</name>
    <dbReference type="NCBI Taxonomy" id="679663"/>
    <lineage>
        <taxon>Bacteria</taxon>
        <taxon>Bacillati</taxon>
        <taxon>Actinomycetota</taxon>
        <taxon>Actinomycetes</taxon>
        <taxon>Mycobacteriales</taxon>
        <taxon>Corynebacteriaceae</taxon>
        <taxon>Corynebacterium</taxon>
    </lineage>
</organism>
<feature type="compositionally biased region" description="Basic and acidic residues" evidence="8">
    <location>
        <begin position="9"/>
        <end position="32"/>
    </location>
</feature>
<keyword evidence="3" id="KW-0813">Transport</keyword>
<name>A0A5C5URU9_9CORY</name>
<accession>A0A5C5URU9</accession>
<dbReference type="InterPro" id="IPR027469">
    <property type="entry name" value="Cation_efflux_TMD_sf"/>
</dbReference>